<organism evidence="1 2">
    <name type="scientific">Trichoderma arundinaceum</name>
    <dbReference type="NCBI Taxonomy" id="490622"/>
    <lineage>
        <taxon>Eukaryota</taxon>
        <taxon>Fungi</taxon>
        <taxon>Dikarya</taxon>
        <taxon>Ascomycota</taxon>
        <taxon>Pezizomycotina</taxon>
        <taxon>Sordariomycetes</taxon>
        <taxon>Hypocreomycetidae</taxon>
        <taxon>Hypocreales</taxon>
        <taxon>Hypocreaceae</taxon>
        <taxon>Trichoderma</taxon>
    </lineage>
</organism>
<proteinExistence type="predicted"/>
<dbReference type="AlphaFoldDB" id="A0A395NZK2"/>
<dbReference type="Proteomes" id="UP000266272">
    <property type="component" value="Unassembled WGS sequence"/>
</dbReference>
<comment type="caution">
    <text evidence="1">The sequence shown here is derived from an EMBL/GenBank/DDBJ whole genome shotgun (WGS) entry which is preliminary data.</text>
</comment>
<dbReference type="EMBL" id="PXOA01000044">
    <property type="protein sequence ID" value="RFU81525.1"/>
    <property type="molecule type" value="Genomic_DNA"/>
</dbReference>
<evidence type="ECO:0000313" key="1">
    <source>
        <dbReference type="EMBL" id="RFU81525.1"/>
    </source>
</evidence>
<gene>
    <name evidence="1" type="ORF">TARUN_684</name>
</gene>
<dbReference type="STRING" id="490622.A0A395NZK2"/>
<dbReference type="OrthoDB" id="5030973at2759"/>
<reference evidence="1 2" key="1">
    <citation type="journal article" date="2018" name="PLoS Pathog.">
        <title>Evolution of structural diversity of trichothecenes, a family of toxins produced by plant pathogenic and entomopathogenic fungi.</title>
        <authorList>
            <person name="Proctor R.H."/>
            <person name="McCormick S.P."/>
            <person name="Kim H.S."/>
            <person name="Cardoza R.E."/>
            <person name="Stanley A.M."/>
            <person name="Lindo L."/>
            <person name="Kelly A."/>
            <person name="Brown D.W."/>
            <person name="Lee T."/>
            <person name="Vaughan M.M."/>
            <person name="Alexander N.J."/>
            <person name="Busman M."/>
            <person name="Gutierrez S."/>
        </authorList>
    </citation>
    <scope>NUCLEOTIDE SEQUENCE [LARGE SCALE GENOMIC DNA]</scope>
    <source>
        <strain evidence="1 2">IBT 40837</strain>
    </source>
</reference>
<name>A0A395NZK2_TRIAR</name>
<accession>A0A395NZK2</accession>
<keyword evidence="2" id="KW-1185">Reference proteome</keyword>
<sequence>MAELRRKTLSMLLDDDDEPLSALEIPLHDKINGEDDTFRTENSSINDWERRNVIERTQGNIHVRVELMEVIHGTYDDDGDEATLMVFRFRLDPQKNSRRVRRARINIEFFASSKNGATPIVEAIAPEERWTVLPTVDQESIIRGGDLSLGVSGVPFLQADGTFKFEKTINRDVSDATTITGSINLGTGKNSGESSVAAWNLQENKRRQTGVPTSVKAVVLLRRESSEPFNAKVTLEADVDFISGLERKFTKVPLDDPVLFNPRSTEKKPKKGRSYDVQDLHSVDLYSLCDLKMGVEARFAGRTEFIIPTS</sequence>
<evidence type="ECO:0000313" key="2">
    <source>
        <dbReference type="Proteomes" id="UP000266272"/>
    </source>
</evidence>
<protein>
    <submittedName>
        <fullName evidence="1">Uncharacterized protein</fullName>
    </submittedName>
</protein>